<name>A0A200R236_MACCD</name>
<dbReference type="Gene3D" id="3.30.420.10">
    <property type="entry name" value="Ribonuclease H-like superfamily/Ribonuclease H"/>
    <property type="match status" value="1"/>
</dbReference>
<organism evidence="4 5">
    <name type="scientific">Macleaya cordata</name>
    <name type="common">Five-seeded plume-poppy</name>
    <name type="synonym">Bocconia cordata</name>
    <dbReference type="NCBI Taxonomy" id="56857"/>
    <lineage>
        <taxon>Eukaryota</taxon>
        <taxon>Viridiplantae</taxon>
        <taxon>Streptophyta</taxon>
        <taxon>Embryophyta</taxon>
        <taxon>Tracheophyta</taxon>
        <taxon>Spermatophyta</taxon>
        <taxon>Magnoliopsida</taxon>
        <taxon>Ranunculales</taxon>
        <taxon>Papaveraceae</taxon>
        <taxon>Papaveroideae</taxon>
        <taxon>Macleaya</taxon>
    </lineage>
</organism>
<dbReference type="InterPro" id="IPR036397">
    <property type="entry name" value="RNaseH_sf"/>
</dbReference>
<dbReference type="GO" id="GO:0005634">
    <property type="term" value="C:nucleus"/>
    <property type="evidence" value="ECO:0007669"/>
    <property type="project" value="TreeGrafter"/>
</dbReference>
<accession>A0A200R236</accession>
<evidence type="ECO:0000313" key="5">
    <source>
        <dbReference type="Proteomes" id="UP000195402"/>
    </source>
</evidence>
<evidence type="ECO:0000256" key="2">
    <source>
        <dbReference type="ARBA" id="ARBA00022801"/>
    </source>
</evidence>
<dbReference type="GO" id="GO:0005737">
    <property type="term" value="C:cytoplasm"/>
    <property type="evidence" value="ECO:0007669"/>
    <property type="project" value="TreeGrafter"/>
</dbReference>
<dbReference type="Pfam" id="PF01612">
    <property type="entry name" value="DNA_pol_A_exo1"/>
    <property type="match status" value="1"/>
</dbReference>
<keyword evidence="4" id="KW-0269">Exonuclease</keyword>
<dbReference type="InterPro" id="IPR012337">
    <property type="entry name" value="RNaseH-like_sf"/>
</dbReference>
<evidence type="ECO:0000259" key="3">
    <source>
        <dbReference type="Pfam" id="PF01612"/>
    </source>
</evidence>
<dbReference type="SUPFAM" id="SSF53098">
    <property type="entry name" value="Ribonuclease H-like"/>
    <property type="match status" value="1"/>
</dbReference>
<feature type="domain" description="3'-5' exonuclease" evidence="3">
    <location>
        <begin position="43"/>
        <end position="188"/>
    </location>
</feature>
<dbReference type="CDD" id="cd06141">
    <property type="entry name" value="WRN_exo"/>
    <property type="match status" value="1"/>
</dbReference>
<dbReference type="InterPro" id="IPR002562">
    <property type="entry name" value="3'-5'_exonuclease_dom"/>
</dbReference>
<protein>
    <submittedName>
        <fullName evidence="4">3'-5' exonuclease domain</fullName>
    </submittedName>
</protein>
<dbReference type="GO" id="GO:0006139">
    <property type="term" value="P:nucleobase-containing compound metabolic process"/>
    <property type="evidence" value="ECO:0007669"/>
    <property type="project" value="InterPro"/>
</dbReference>
<keyword evidence="2" id="KW-0378">Hydrolase</keyword>
<dbReference type="GO" id="GO:0008408">
    <property type="term" value="F:3'-5' exonuclease activity"/>
    <property type="evidence" value="ECO:0007669"/>
    <property type="project" value="InterPro"/>
</dbReference>
<dbReference type="PANTHER" id="PTHR13620">
    <property type="entry name" value="3-5 EXONUCLEASE"/>
    <property type="match status" value="1"/>
</dbReference>
<dbReference type="OMA" id="CIGTRCL"/>
<dbReference type="STRING" id="56857.A0A200R236"/>
<dbReference type="GO" id="GO:0003676">
    <property type="term" value="F:nucleic acid binding"/>
    <property type="evidence" value="ECO:0007669"/>
    <property type="project" value="InterPro"/>
</dbReference>
<dbReference type="PANTHER" id="PTHR13620:SF121">
    <property type="entry name" value="EMB|CAB82946.1-RELATED"/>
    <property type="match status" value="1"/>
</dbReference>
<keyword evidence="5" id="KW-1185">Reference proteome</keyword>
<dbReference type="Proteomes" id="UP000195402">
    <property type="component" value="Unassembled WGS sequence"/>
</dbReference>
<gene>
    <name evidence="4" type="ORF">BVC80_1543g192</name>
</gene>
<sequence length="198" mass="21892">MAEVKFEGLNFTTTVADSSLLVSSFLNELRSSLSVENTYIGRPVVGLHIESDTYSTKDMVATLQLCHGSRCIIIQLLHLDSIPQSLKTFLADPEICLVGICINDDIAKLRNDHGLECATGLDLAPLRDEVYPSPRYSLFNKPENLELAREFAAVSAPRPRNLSSSDWGARSLTLEQIKYSSMTAKFLFMSGSLFAIEN</sequence>
<reference evidence="4 5" key="1">
    <citation type="journal article" date="2017" name="Mol. Plant">
        <title>The Genome of Medicinal Plant Macleaya cordata Provides New Insights into Benzylisoquinoline Alkaloids Metabolism.</title>
        <authorList>
            <person name="Liu X."/>
            <person name="Liu Y."/>
            <person name="Huang P."/>
            <person name="Ma Y."/>
            <person name="Qing Z."/>
            <person name="Tang Q."/>
            <person name="Cao H."/>
            <person name="Cheng P."/>
            <person name="Zheng Y."/>
            <person name="Yuan Z."/>
            <person name="Zhou Y."/>
            <person name="Liu J."/>
            <person name="Tang Z."/>
            <person name="Zhuo Y."/>
            <person name="Zhang Y."/>
            <person name="Yu L."/>
            <person name="Huang J."/>
            <person name="Yang P."/>
            <person name="Peng Q."/>
            <person name="Zhang J."/>
            <person name="Jiang W."/>
            <person name="Zhang Z."/>
            <person name="Lin K."/>
            <person name="Ro D.K."/>
            <person name="Chen X."/>
            <person name="Xiong X."/>
            <person name="Shang Y."/>
            <person name="Huang S."/>
            <person name="Zeng J."/>
        </authorList>
    </citation>
    <scope>NUCLEOTIDE SEQUENCE [LARGE SCALE GENOMIC DNA]</scope>
    <source>
        <strain evidence="5">cv. BLH2017</strain>
        <tissue evidence="4">Root</tissue>
    </source>
</reference>
<dbReference type="AlphaFoldDB" id="A0A200R236"/>
<dbReference type="OrthoDB" id="446462at2759"/>
<dbReference type="InParanoid" id="A0A200R236"/>
<proteinExistence type="predicted"/>
<evidence type="ECO:0000313" key="4">
    <source>
        <dbReference type="EMBL" id="OVA16740.1"/>
    </source>
</evidence>
<comment type="caution">
    <text evidence="4">The sequence shown here is derived from an EMBL/GenBank/DDBJ whole genome shotgun (WGS) entry which is preliminary data.</text>
</comment>
<dbReference type="EMBL" id="MVGT01000481">
    <property type="protein sequence ID" value="OVA16740.1"/>
    <property type="molecule type" value="Genomic_DNA"/>
</dbReference>
<dbReference type="InterPro" id="IPR051132">
    <property type="entry name" value="3-5_Exonuclease_domain"/>
</dbReference>
<evidence type="ECO:0000256" key="1">
    <source>
        <dbReference type="ARBA" id="ARBA00022722"/>
    </source>
</evidence>
<keyword evidence="1" id="KW-0540">Nuclease</keyword>